<dbReference type="Proteomes" id="UP000238701">
    <property type="component" value="Unassembled WGS sequence"/>
</dbReference>
<dbReference type="InterPro" id="IPR043129">
    <property type="entry name" value="ATPase_NBD"/>
</dbReference>
<proteinExistence type="inferred from homology"/>
<dbReference type="PROSITE" id="PS01125">
    <property type="entry name" value="ROK"/>
    <property type="match status" value="1"/>
</dbReference>
<dbReference type="AlphaFoldDB" id="A0A2U3KWC6"/>
<keyword evidence="2" id="KW-0418">Kinase</keyword>
<dbReference type="PANTHER" id="PTHR18964">
    <property type="entry name" value="ROK (REPRESSOR, ORF, KINASE) FAMILY"/>
    <property type="match status" value="1"/>
</dbReference>
<dbReference type="PANTHER" id="PTHR18964:SF149">
    <property type="entry name" value="BIFUNCTIONAL UDP-N-ACETYLGLUCOSAMINE 2-EPIMERASE_N-ACETYLMANNOSAMINE KINASE"/>
    <property type="match status" value="1"/>
</dbReference>
<dbReference type="EMBL" id="OMOD01000145">
    <property type="protein sequence ID" value="SPF43859.1"/>
    <property type="molecule type" value="Genomic_DNA"/>
</dbReference>
<dbReference type="GO" id="GO:0004340">
    <property type="term" value="F:glucokinase activity"/>
    <property type="evidence" value="ECO:0007669"/>
    <property type="project" value="UniProtKB-EC"/>
</dbReference>
<dbReference type="InterPro" id="IPR000600">
    <property type="entry name" value="ROK"/>
</dbReference>
<gene>
    <name evidence="2" type="ORF">SBA1_500010</name>
</gene>
<dbReference type="OrthoDB" id="9795247at2"/>
<sequence length="327" mass="33683">MNQHSDQKDLILGVDIGGTKVAVGLVDSGGQILTQARQPMLANGTAEAALEAVTGAIDSLLSSGARAGIQSIGICSPGPLDPRTGVVLNPPNLPCWRNFPLAEKIAAKYRVPVKVDNDANAAALAETRWGAARGYRYVFYTCIGTGIGTGIVLDGRIYHGRTGAAGEGGHLSIDYRGPVCGCGKRGCIEALAAGPAIGARARSKLAAESSRHSIILDLAKGNVAAVTSEMVGQAYGAGDPLAKEILGETVELLAVWLGNIVDVLDPDVIVMGGGVAAMLNPFFDRIKTLLPRWCVNPRAAEIPLLMAHYGADAGIAGGAALCAQEPL</sequence>
<evidence type="ECO:0000313" key="3">
    <source>
        <dbReference type="Proteomes" id="UP000238701"/>
    </source>
</evidence>
<accession>A0A2U3KWC6</accession>
<reference evidence="3" key="1">
    <citation type="submission" date="2018-02" db="EMBL/GenBank/DDBJ databases">
        <authorList>
            <person name="Hausmann B."/>
        </authorList>
    </citation>
    <scope>NUCLEOTIDE SEQUENCE [LARGE SCALE GENOMIC DNA]</scope>
    <source>
        <strain evidence="3">Peat soil MAG SbA1</strain>
    </source>
</reference>
<comment type="similarity">
    <text evidence="1">Belongs to the ROK (NagC/XylR) family.</text>
</comment>
<dbReference type="Pfam" id="PF00480">
    <property type="entry name" value="ROK"/>
    <property type="match status" value="1"/>
</dbReference>
<protein>
    <submittedName>
        <fullName evidence="2">Glucokinase</fullName>
        <ecNumber evidence="2">2.7.1.2</ecNumber>
    </submittedName>
</protein>
<dbReference type="EC" id="2.7.1.2" evidence="2"/>
<evidence type="ECO:0000313" key="2">
    <source>
        <dbReference type="EMBL" id="SPF43859.1"/>
    </source>
</evidence>
<dbReference type="Gene3D" id="3.30.420.40">
    <property type="match status" value="2"/>
</dbReference>
<organism evidence="2 3">
    <name type="scientific">Candidatus Sulfotelmatobacter kueseliae</name>
    <dbReference type="NCBI Taxonomy" id="2042962"/>
    <lineage>
        <taxon>Bacteria</taxon>
        <taxon>Pseudomonadati</taxon>
        <taxon>Acidobacteriota</taxon>
        <taxon>Terriglobia</taxon>
        <taxon>Terriglobales</taxon>
        <taxon>Candidatus Korobacteraceae</taxon>
        <taxon>Candidatus Sulfotelmatobacter</taxon>
    </lineage>
</organism>
<evidence type="ECO:0000256" key="1">
    <source>
        <dbReference type="ARBA" id="ARBA00006479"/>
    </source>
</evidence>
<name>A0A2U3KWC6_9BACT</name>
<dbReference type="InterPro" id="IPR049874">
    <property type="entry name" value="ROK_cs"/>
</dbReference>
<dbReference type="SUPFAM" id="SSF53067">
    <property type="entry name" value="Actin-like ATPase domain"/>
    <property type="match status" value="1"/>
</dbReference>
<keyword evidence="2" id="KW-0808">Transferase</keyword>